<dbReference type="Proteomes" id="UP000297914">
    <property type="component" value="Unassembled WGS sequence"/>
</dbReference>
<dbReference type="PANTHER" id="PTHR43214:SF38">
    <property type="entry name" value="NITRATE_NITRITE RESPONSE REGULATOR PROTEIN NARL"/>
    <property type="match status" value="1"/>
</dbReference>
<comment type="caution">
    <text evidence="6">The sequence shown here is derived from an EMBL/GenBank/DDBJ whole genome shotgun (WGS) entry which is preliminary data.</text>
</comment>
<dbReference type="GO" id="GO:0000160">
    <property type="term" value="P:phosphorelay signal transduction system"/>
    <property type="evidence" value="ECO:0007669"/>
    <property type="project" value="InterPro"/>
</dbReference>
<dbReference type="Pfam" id="PF00196">
    <property type="entry name" value="GerE"/>
    <property type="match status" value="1"/>
</dbReference>
<protein>
    <submittedName>
        <fullName evidence="6">DNA-binding response regulator</fullName>
    </submittedName>
</protein>
<feature type="modified residue" description="4-aspartylphosphate" evidence="2">
    <location>
        <position position="106"/>
    </location>
</feature>
<dbReference type="SUPFAM" id="SSF52172">
    <property type="entry name" value="CheY-like"/>
    <property type="match status" value="1"/>
</dbReference>
<organism evidence="6 8">
    <name type="scientific">Aeromonas taiwanensis</name>
    <dbReference type="NCBI Taxonomy" id="633417"/>
    <lineage>
        <taxon>Bacteria</taxon>
        <taxon>Pseudomonadati</taxon>
        <taxon>Pseudomonadota</taxon>
        <taxon>Gammaproteobacteria</taxon>
        <taxon>Aeromonadales</taxon>
        <taxon>Aeromonadaceae</taxon>
        <taxon>Aeromonas</taxon>
    </lineage>
</organism>
<evidence type="ECO:0000256" key="1">
    <source>
        <dbReference type="ARBA" id="ARBA00023125"/>
    </source>
</evidence>
<keyword evidence="7" id="KW-1185">Reference proteome</keyword>
<dbReference type="Gene3D" id="3.40.50.2300">
    <property type="match status" value="1"/>
</dbReference>
<evidence type="ECO:0000259" key="4">
    <source>
        <dbReference type="PROSITE" id="PS50110"/>
    </source>
</evidence>
<accession>A0A5F0KF97</accession>
<keyword evidence="1 6" id="KW-0238">DNA-binding</keyword>
<dbReference type="SUPFAM" id="SSF46894">
    <property type="entry name" value="C-terminal effector domain of the bipartite response regulators"/>
    <property type="match status" value="1"/>
</dbReference>
<dbReference type="Proteomes" id="UP000297720">
    <property type="component" value="Unassembled WGS sequence"/>
</dbReference>
<evidence type="ECO:0000256" key="2">
    <source>
        <dbReference type="PROSITE-ProRule" id="PRU00169"/>
    </source>
</evidence>
<dbReference type="InterPro" id="IPR036388">
    <property type="entry name" value="WH-like_DNA-bd_sf"/>
</dbReference>
<reference evidence="6 8" key="1">
    <citation type="submission" date="2018-06" db="EMBL/GenBank/DDBJ databases">
        <title>Occurrence of a novel blaKPC-2- and qnrS2- harbouring IncP6 plasmid from Aeromonas taiwanensis isolates recovered from the river sediments.</title>
        <authorList>
            <person name="Zheng B."/>
            <person name="Yu X."/>
            <person name="Xiao Y."/>
        </authorList>
    </citation>
    <scope>NUCLEOTIDE SEQUENCE [LARGE SCALE GENOMIC DNA]</scope>
    <source>
        <strain evidence="5 7">1713</strain>
        <strain evidence="6 8">198</strain>
    </source>
</reference>
<dbReference type="PROSITE" id="PS50043">
    <property type="entry name" value="HTH_LUXR_2"/>
    <property type="match status" value="1"/>
</dbReference>
<dbReference type="PROSITE" id="PS00622">
    <property type="entry name" value="HTH_LUXR_1"/>
    <property type="match status" value="1"/>
</dbReference>
<dbReference type="GO" id="GO:0003677">
    <property type="term" value="F:DNA binding"/>
    <property type="evidence" value="ECO:0007669"/>
    <property type="project" value="UniProtKB-KW"/>
</dbReference>
<dbReference type="PROSITE" id="PS50110">
    <property type="entry name" value="RESPONSE_REGULATORY"/>
    <property type="match status" value="1"/>
</dbReference>
<dbReference type="InterPro" id="IPR011006">
    <property type="entry name" value="CheY-like_superfamily"/>
</dbReference>
<dbReference type="GO" id="GO:0006355">
    <property type="term" value="P:regulation of DNA-templated transcription"/>
    <property type="evidence" value="ECO:0007669"/>
    <property type="project" value="InterPro"/>
</dbReference>
<dbReference type="InterPro" id="IPR039420">
    <property type="entry name" value="WalR-like"/>
</dbReference>
<dbReference type="OrthoDB" id="561214at2"/>
<feature type="domain" description="HTH luxR-type" evidence="3">
    <location>
        <begin position="196"/>
        <end position="263"/>
    </location>
</feature>
<evidence type="ECO:0000313" key="6">
    <source>
        <dbReference type="EMBL" id="TFF83298.1"/>
    </source>
</evidence>
<evidence type="ECO:0000259" key="3">
    <source>
        <dbReference type="PROSITE" id="PS50043"/>
    </source>
</evidence>
<feature type="domain" description="Response regulatory" evidence="4">
    <location>
        <begin position="54"/>
        <end position="168"/>
    </location>
</feature>
<name>A0A5F0KF97_9GAMM</name>
<dbReference type="Gene3D" id="1.10.10.10">
    <property type="entry name" value="Winged helix-like DNA-binding domain superfamily/Winged helix DNA-binding domain"/>
    <property type="match status" value="1"/>
</dbReference>
<dbReference type="EMBL" id="QORL01000002">
    <property type="protein sequence ID" value="TFF80773.1"/>
    <property type="molecule type" value="Genomic_DNA"/>
</dbReference>
<evidence type="ECO:0000313" key="8">
    <source>
        <dbReference type="Proteomes" id="UP000297914"/>
    </source>
</evidence>
<dbReference type="SMART" id="SM00421">
    <property type="entry name" value="HTH_LUXR"/>
    <property type="match status" value="1"/>
</dbReference>
<gene>
    <name evidence="5" type="ORF">DRM93_00980</name>
    <name evidence="6" type="ORF">DRM94_00980</name>
</gene>
<keyword evidence="2" id="KW-0597">Phosphoprotein</keyword>
<dbReference type="InterPro" id="IPR000792">
    <property type="entry name" value="Tscrpt_reg_LuxR_C"/>
</dbReference>
<dbReference type="InterPro" id="IPR016032">
    <property type="entry name" value="Sig_transdc_resp-reg_C-effctor"/>
</dbReference>
<dbReference type="PANTHER" id="PTHR43214">
    <property type="entry name" value="TWO-COMPONENT RESPONSE REGULATOR"/>
    <property type="match status" value="1"/>
</dbReference>
<dbReference type="EMBL" id="QORK01000002">
    <property type="protein sequence ID" value="TFF83298.1"/>
    <property type="molecule type" value="Genomic_DNA"/>
</dbReference>
<sequence length="266" mass="29036">MEKSDRFIRDKVLFDLGQNQDISTSLRGGKLLSGWMPVTSLSALGELGMDAIIEVILVCDLPIVAWGLCGAINTMPGEMKVIACVADPAEAAQWIAPGKTYVVLFDLDGNNGMEQISSLLSGTQVRVLTIATTEDMDLRDRAVLAGACGAISKRESVEVLCKAIRKVHGGEYWVDRAATERILMTIARERGASHAEQAKIARLTRKERQTIVAITLGLDASTLEIAARLNISEHTLRNHLTSIYTKLGVRNRMGLYAYAQKHALTE</sequence>
<evidence type="ECO:0000313" key="5">
    <source>
        <dbReference type="EMBL" id="TFF80773.1"/>
    </source>
</evidence>
<dbReference type="AlphaFoldDB" id="A0A5F0KF97"/>
<dbReference type="InterPro" id="IPR001789">
    <property type="entry name" value="Sig_transdc_resp-reg_receiver"/>
</dbReference>
<evidence type="ECO:0000313" key="7">
    <source>
        <dbReference type="Proteomes" id="UP000297720"/>
    </source>
</evidence>
<dbReference type="CDD" id="cd06170">
    <property type="entry name" value="LuxR_C_like"/>
    <property type="match status" value="1"/>
</dbReference>
<proteinExistence type="predicted"/>